<name>A0A8S4R5G5_9NEOP</name>
<dbReference type="Pfam" id="PF13174">
    <property type="entry name" value="TPR_6"/>
    <property type="match status" value="1"/>
</dbReference>
<dbReference type="Proteomes" id="UP000838756">
    <property type="component" value="Unassembled WGS sequence"/>
</dbReference>
<dbReference type="OrthoDB" id="151490at2759"/>
<proteinExistence type="predicted"/>
<evidence type="ECO:0000313" key="4">
    <source>
        <dbReference type="Proteomes" id="UP000838756"/>
    </source>
</evidence>
<sequence>MNNTMAESPLPSQSQSQSHGDEAMDVDEELTNKFLSGAMSFAEYSSEWYRAEDEEDLEELRRTEDDDDESTHSVQLVGKSYPRRRRHTRLSAALVGLMGEANIRFARGDMDMAERMCHEIIKQLPTAAEPYQTLAQIYEHDVDKSLQFSLLAAHLSRSDAEEWWRLAAICKQRDDKKQEMICYTQAIKAEPQNIEAHMKRLDFLTVLEEMKYPINSLNVTRVRCYHKIVSSLPSSEGEIIMKYAKLAVTLYHYSEEIERAHEVMATAYAKCSSIFTIEDINIYLELLISVKQYHTCIDVFVSNVGVEIEAEIQTIKNANGDIEEHTNYLSCVIPSKMAIDLKSKLLVCFIHLGSLSLVETLLNDFLSNDVDKAGDLYMDIEEAFSSVGHYEMAIQLLEPLVKNTNFDLGAVWLKHAECLHQLGRIDDAVESYYKVLKHVPQHPNARKKLFCILEKKGCIEDALNILQQDYKYVVSASLLYEQCQALKKYNKPLKYLEVGEALLSRNLTKLRHQEELNIACRVKGGVDLIFNFRTMRGENTYHEDDLQFEEEKTFKLYPKDEFALFKELVQIACQHKLYPTMQRITYTGLVSKCLSGHRSEVEFNCFQACLLNNDFPNALRFIKEYAAKYPGLKTYNLLSYVINSLDENTHGKFLSRLFQRDYNIVKNLFLGNNFLISGRYLVALKYFMEYHNQLREPLSALLTAVTLLAMAAQRTVDKHNNLILQGFAYLFTYKQLRKCDQEAYYNIGRAYQMLNINNLAIEYYEKALNCGPIATCSKHGVIDLSKEIAYNLYVLYKDQSPDVARRYMIKYLVI</sequence>
<keyword evidence="1" id="KW-0802">TPR repeat</keyword>
<dbReference type="PROSITE" id="PS50005">
    <property type="entry name" value="TPR"/>
    <property type="match status" value="2"/>
</dbReference>
<protein>
    <submittedName>
        <fullName evidence="3">Jg19467 protein</fullName>
    </submittedName>
</protein>
<feature type="region of interest" description="Disordered" evidence="2">
    <location>
        <begin position="1"/>
        <end position="29"/>
    </location>
</feature>
<accession>A0A8S4R5G5</accession>
<dbReference type="Pfam" id="PF13181">
    <property type="entry name" value="TPR_8"/>
    <property type="match status" value="1"/>
</dbReference>
<gene>
    <name evidence="3" type="primary">jg19467</name>
    <name evidence="3" type="ORF">PAEG_LOCUS10120</name>
</gene>
<feature type="repeat" description="TPR" evidence="1">
    <location>
        <begin position="409"/>
        <end position="442"/>
    </location>
</feature>
<evidence type="ECO:0000256" key="1">
    <source>
        <dbReference type="PROSITE-ProRule" id="PRU00339"/>
    </source>
</evidence>
<dbReference type="SMART" id="SM00028">
    <property type="entry name" value="TPR"/>
    <property type="match status" value="4"/>
</dbReference>
<dbReference type="SUPFAM" id="SSF48452">
    <property type="entry name" value="TPR-like"/>
    <property type="match status" value="2"/>
</dbReference>
<dbReference type="GO" id="GO:0006383">
    <property type="term" value="P:transcription by RNA polymerase III"/>
    <property type="evidence" value="ECO:0007669"/>
    <property type="project" value="InterPro"/>
</dbReference>
<organism evidence="3 4">
    <name type="scientific">Pararge aegeria aegeria</name>
    <dbReference type="NCBI Taxonomy" id="348720"/>
    <lineage>
        <taxon>Eukaryota</taxon>
        <taxon>Metazoa</taxon>
        <taxon>Ecdysozoa</taxon>
        <taxon>Arthropoda</taxon>
        <taxon>Hexapoda</taxon>
        <taxon>Insecta</taxon>
        <taxon>Pterygota</taxon>
        <taxon>Neoptera</taxon>
        <taxon>Endopterygota</taxon>
        <taxon>Lepidoptera</taxon>
        <taxon>Glossata</taxon>
        <taxon>Ditrysia</taxon>
        <taxon>Papilionoidea</taxon>
        <taxon>Nymphalidae</taxon>
        <taxon>Satyrinae</taxon>
        <taxon>Satyrini</taxon>
        <taxon>Parargina</taxon>
        <taxon>Pararge</taxon>
    </lineage>
</organism>
<keyword evidence="4" id="KW-1185">Reference proteome</keyword>
<dbReference type="InterPro" id="IPR011990">
    <property type="entry name" value="TPR-like_helical_dom_sf"/>
</dbReference>
<dbReference type="InterPro" id="IPR039340">
    <property type="entry name" value="Tfc4/TFIIIC-102/Sfc4"/>
</dbReference>
<dbReference type="PANTHER" id="PTHR23082:SF0">
    <property type="entry name" value="GENERAL TRANSCRIPTION FACTOR 3C POLYPEPTIDE 3"/>
    <property type="match status" value="1"/>
</dbReference>
<dbReference type="GO" id="GO:0000127">
    <property type="term" value="C:transcription factor TFIIIC complex"/>
    <property type="evidence" value="ECO:0007669"/>
    <property type="project" value="TreeGrafter"/>
</dbReference>
<dbReference type="InterPro" id="IPR019734">
    <property type="entry name" value="TPR_rpt"/>
</dbReference>
<dbReference type="AlphaFoldDB" id="A0A8S4R5G5"/>
<evidence type="ECO:0000313" key="3">
    <source>
        <dbReference type="EMBL" id="CAH2231648.1"/>
    </source>
</evidence>
<feature type="region of interest" description="Disordered" evidence="2">
    <location>
        <begin position="50"/>
        <end position="80"/>
    </location>
</feature>
<reference evidence="3" key="1">
    <citation type="submission" date="2022-03" db="EMBL/GenBank/DDBJ databases">
        <authorList>
            <person name="Lindestad O."/>
        </authorList>
    </citation>
    <scope>NUCLEOTIDE SEQUENCE</scope>
</reference>
<evidence type="ECO:0000256" key="2">
    <source>
        <dbReference type="SAM" id="MobiDB-lite"/>
    </source>
</evidence>
<dbReference type="Gene3D" id="1.25.40.10">
    <property type="entry name" value="Tetratricopeptide repeat domain"/>
    <property type="match status" value="3"/>
</dbReference>
<dbReference type="EMBL" id="CAKXAJ010024851">
    <property type="protein sequence ID" value="CAH2231648.1"/>
    <property type="molecule type" value="Genomic_DNA"/>
</dbReference>
<comment type="caution">
    <text evidence="3">The sequence shown here is derived from an EMBL/GenBank/DDBJ whole genome shotgun (WGS) entry which is preliminary data.</text>
</comment>
<dbReference type="PANTHER" id="PTHR23082">
    <property type="entry name" value="TRANSCRIPTION INITIATION FACTOR IIIC TFIIIC , POLYPEPTIDE 3-RELATED"/>
    <property type="match status" value="1"/>
</dbReference>
<feature type="repeat" description="TPR" evidence="1">
    <location>
        <begin position="741"/>
        <end position="774"/>
    </location>
</feature>